<proteinExistence type="predicted"/>
<evidence type="ECO:0000313" key="2">
    <source>
        <dbReference type="Proteomes" id="UP000777784"/>
    </source>
</evidence>
<accession>A0A948S329</accession>
<dbReference type="Gene3D" id="2.60.40.4070">
    <property type="match status" value="1"/>
</dbReference>
<organism evidence="1 2">
    <name type="scientific">Eiseniibacteriota bacterium</name>
    <dbReference type="NCBI Taxonomy" id="2212470"/>
    <lineage>
        <taxon>Bacteria</taxon>
        <taxon>Candidatus Eiseniibacteriota</taxon>
    </lineage>
</organism>
<dbReference type="AlphaFoldDB" id="A0A948S329"/>
<dbReference type="Proteomes" id="UP000777784">
    <property type="component" value="Unassembled WGS sequence"/>
</dbReference>
<reference evidence="1" key="1">
    <citation type="submission" date="2021-05" db="EMBL/GenBank/DDBJ databases">
        <title>Energy efficiency and biological interactions define the core microbiome of deep oligotrophic groundwater.</title>
        <authorList>
            <person name="Mehrshad M."/>
            <person name="Lopez-Fernandez M."/>
            <person name="Bell E."/>
            <person name="Bernier-Latmani R."/>
            <person name="Bertilsson S."/>
            <person name="Dopson M."/>
        </authorList>
    </citation>
    <scope>NUCLEOTIDE SEQUENCE</scope>
    <source>
        <strain evidence="1">Modern_marine.mb.64</strain>
    </source>
</reference>
<protein>
    <recommendedName>
        <fullName evidence="3">FlgD Ig-like domain-containing protein</fullName>
    </recommendedName>
</protein>
<gene>
    <name evidence="1" type="ORF">KJ970_18420</name>
</gene>
<comment type="caution">
    <text evidence="1">The sequence shown here is derived from an EMBL/GenBank/DDBJ whole genome shotgun (WGS) entry which is preliminary data.</text>
</comment>
<evidence type="ECO:0008006" key="3">
    <source>
        <dbReference type="Google" id="ProtNLM"/>
    </source>
</evidence>
<evidence type="ECO:0000313" key="1">
    <source>
        <dbReference type="EMBL" id="MBU2692899.1"/>
    </source>
</evidence>
<sequence>MSSRAVSLRTGADSLSAFTTIIFILGLITLFLAPVYAQTPMLPIEEIPMDEPFPTGPDGDRSRVVWPDERINFLYELDAIASFLAIWQEQTPGSNFGGMIEAEAGPLGGVIQTDNTLEAINVWSYYTELTGRTDYLTNIADAWTYCLNFPPWLEEGGDGYYRVHNCGWALTAESAYRSATGDNTYLSYAATCADYIVNTPLILGQYALINAFPQAWAAGNLYLYGEEMADDGWKAAAVQYGDNLLNWVEYNPPRQLSSEYWAMSSGTLVWGLCNSTFRDDPVSGQLWIDQYGALVDTFQVWYDVPSDSYDWDNSWNVAYVNAHFAMGDLSGDPAYTTLGEKLTRQLLSYDTDDDGGIQATTQDPVTEDMTWITSYLSKFGVARLLGVPAQQDAGILSFQMPHDGDVLPYPGESPLPIQVVASNYGLQDLTNVDITLEGPVSGLITIDLDFVEKEAVELHPGWLPEAPGDYEFTVYTSAAGDTDPSNDTLRIVVHVIPAAETPDPPVLTDPICSVKPNPSTADSYITLRIPSGAPVNARIISVDGRSVRTWDLPAGASRQKTISWDGTDAAGSVVAPGLYFLKTRIGGVTSTDRILRLEG</sequence>
<dbReference type="EMBL" id="JAHJDP010000104">
    <property type="protein sequence ID" value="MBU2692899.1"/>
    <property type="molecule type" value="Genomic_DNA"/>
</dbReference>
<name>A0A948S329_UNCEI</name>